<proteinExistence type="predicted"/>
<gene>
    <name evidence="1" type="ORF">DVG78_00275</name>
</gene>
<keyword evidence="2" id="KW-1185">Reference proteome</keyword>
<name>A0A369IFB5_9BACT</name>
<accession>A0A369IFB5</accession>
<reference evidence="1 2" key="1">
    <citation type="submission" date="2018-07" db="EMBL/GenBank/DDBJ databases">
        <title>Genome analysis of Runella aurantiaca.</title>
        <authorList>
            <person name="Yang X."/>
        </authorList>
    </citation>
    <scope>NUCLEOTIDE SEQUENCE [LARGE SCALE GENOMIC DNA]</scope>
    <source>
        <strain evidence="1 2">YX9</strain>
    </source>
</reference>
<sequence>MIELFLYTTKVLPGSLKNDTEFFRCFTKFQGFVPAPMVDYVEITFLIEYVFQKKICINRP</sequence>
<comment type="caution">
    <text evidence="1">The sequence shown here is derived from an EMBL/GenBank/DDBJ whole genome shotgun (WGS) entry which is preliminary data.</text>
</comment>
<dbReference type="EMBL" id="QPIW01000001">
    <property type="protein sequence ID" value="RDB07540.1"/>
    <property type="molecule type" value="Genomic_DNA"/>
</dbReference>
<dbReference type="AlphaFoldDB" id="A0A369IFB5"/>
<evidence type="ECO:0000313" key="1">
    <source>
        <dbReference type="EMBL" id="RDB07540.1"/>
    </source>
</evidence>
<organism evidence="1 2">
    <name type="scientific">Runella aurantiaca</name>
    <dbReference type="NCBI Taxonomy" id="2282308"/>
    <lineage>
        <taxon>Bacteria</taxon>
        <taxon>Pseudomonadati</taxon>
        <taxon>Bacteroidota</taxon>
        <taxon>Cytophagia</taxon>
        <taxon>Cytophagales</taxon>
        <taxon>Spirosomataceae</taxon>
        <taxon>Runella</taxon>
    </lineage>
</organism>
<protein>
    <submittedName>
        <fullName evidence="1">Uncharacterized protein</fullName>
    </submittedName>
</protein>
<evidence type="ECO:0000313" key="2">
    <source>
        <dbReference type="Proteomes" id="UP000253141"/>
    </source>
</evidence>
<dbReference type="Proteomes" id="UP000253141">
    <property type="component" value="Unassembled WGS sequence"/>
</dbReference>